<reference evidence="3" key="2">
    <citation type="submission" date="2022-01" db="EMBL/GenBank/DDBJ databases">
        <authorList>
            <person name="Yamashiro T."/>
            <person name="Shiraishi A."/>
            <person name="Satake H."/>
            <person name="Nakayama K."/>
        </authorList>
    </citation>
    <scope>NUCLEOTIDE SEQUENCE</scope>
</reference>
<dbReference type="InterPro" id="IPR001584">
    <property type="entry name" value="Integrase_cat-core"/>
</dbReference>
<evidence type="ECO:0000313" key="3">
    <source>
        <dbReference type="EMBL" id="GJT78883.1"/>
    </source>
</evidence>
<feature type="domain" description="Integrase catalytic" evidence="2">
    <location>
        <begin position="373"/>
        <end position="497"/>
    </location>
</feature>
<dbReference type="PROSITE" id="PS50994">
    <property type="entry name" value="INTEGRASE"/>
    <property type="match status" value="1"/>
</dbReference>
<dbReference type="EMBL" id="BQNB010018843">
    <property type="protein sequence ID" value="GJT78883.1"/>
    <property type="molecule type" value="Genomic_DNA"/>
</dbReference>
<evidence type="ECO:0000313" key="4">
    <source>
        <dbReference type="Proteomes" id="UP001151760"/>
    </source>
</evidence>
<reference evidence="3" key="1">
    <citation type="journal article" date="2022" name="Int. J. Mol. Sci.">
        <title>Draft Genome of Tanacetum Coccineum: Genomic Comparison of Closely Related Tanacetum-Family Plants.</title>
        <authorList>
            <person name="Yamashiro T."/>
            <person name="Shiraishi A."/>
            <person name="Nakayama K."/>
            <person name="Satake H."/>
        </authorList>
    </citation>
    <scope>NUCLEOTIDE SEQUENCE</scope>
</reference>
<feature type="compositionally biased region" description="Basic and acidic residues" evidence="1">
    <location>
        <begin position="190"/>
        <end position="201"/>
    </location>
</feature>
<dbReference type="SUPFAM" id="SSF53098">
    <property type="entry name" value="Ribonuclease H-like"/>
    <property type="match status" value="1"/>
</dbReference>
<dbReference type="Gene3D" id="3.30.420.10">
    <property type="entry name" value="Ribonuclease H-like superfamily/Ribonuclease H"/>
    <property type="match status" value="1"/>
</dbReference>
<accession>A0ABQ5GT92</accession>
<dbReference type="PANTHER" id="PTHR42648:SF32">
    <property type="entry name" value="RIBONUCLEASE H-LIKE DOMAIN, GAG-PRE-INTEGRASE DOMAIN PROTEIN-RELATED"/>
    <property type="match status" value="1"/>
</dbReference>
<comment type="caution">
    <text evidence="3">The sequence shown here is derived from an EMBL/GenBank/DDBJ whole genome shotgun (WGS) entry which is preliminary data.</text>
</comment>
<organism evidence="3 4">
    <name type="scientific">Tanacetum coccineum</name>
    <dbReference type="NCBI Taxonomy" id="301880"/>
    <lineage>
        <taxon>Eukaryota</taxon>
        <taxon>Viridiplantae</taxon>
        <taxon>Streptophyta</taxon>
        <taxon>Embryophyta</taxon>
        <taxon>Tracheophyta</taxon>
        <taxon>Spermatophyta</taxon>
        <taxon>Magnoliopsida</taxon>
        <taxon>eudicotyledons</taxon>
        <taxon>Gunneridae</taxon>
        <taxon>Pentapetalae</taxon>
        <taxon>asterids</taxon>
        <taxon>campanulids</taxon>
        <taxon>Asterales</taxon>
        <taxon>Asteraceae</taxon>
        <taxon>Asteroideae</taxon>
        <taxon>Anthemideae</taxon>
        <taxon>Anthemidinae</taxon>
        <taxon>Tanacetum</taxon>
    </lineage>
</organism>
<gene>
    <name evidence="3" type="ORF">Tco_1045608</name>
</gene>
<dbReference type="PANTHER" id="PTHR42648">
    <property type="entry name" value="TRANSPOSASE, PUTATIVE-RELATED"/>
    <property type="match status" value="1"/>
</dbReference>
<dbReference type="Proteomes" id="UP001151760">
    <property type="component" value="Unassembled WGS sequence"/>
</dbReference>
<evidence type="ECO:0000256" key="1">
    <source>
        <dbReference type="SAM" id="MobiDB-lite"/>
    </source>
</evidence>
<name>A0ABQ5GT92_9ASTR</name>
<dbReference type="Pfam" id="PF00665">
    <property type="entry name" value="rve"/>
    <property type="match status" value="1"/>
</dbReference>
<sequence length="497" mass="57018">MGVGEYSGTMLWAKLPCSNLGSMRCGRSGSNNIFRSMIMLYGRKRLCKKNDVNARSLCSWTANEHTYLSTSMLMAQSMFAAIKLDLEGLKATNTGTTKVNIVSTETCTASFSDATVLTLSIQSTQRVSTSHEDLEQLHDDDGKHEVLFLRNLLSERSVGHNEYRWDLLRDPQLEKCKQEKGRGLEEFKEPEVNEYGPRDSSLKPTIGCDKESDNSKENIDDSLEQHQMTNTETSSVKSSLKVDKDWKEKFLYPANHIREVERKKVRENNDAPIIKDWVSDDEDDDEPNPKVEKKTVIPTTTKKEFVKPEKIVRRSVRHALSCGSFDPFNTTVPTNRGKEYESTLKRFENDQTCVACLKGKQHRASCKTKAFNPITKPLFMLHMDLFGPTFVSSLMHKKYCLVVTDDYSRFSWVFFLTTKDETSEILKFFIKEVENLVDKKVKIIRSDNGTEFKNKVMDDFCREKGIKREYSVARTPQQNGVAERKNRNIFEADLEQC</sequence>
<evidence type="ECO:0000259" key="2">
    <source>
        <dbReference type="PROSITE" id="PS50994"/>
    </source>
</evidence>
<feature type="compositionally biased region" description="Basic and acidic residues" evidence="1">
    <location>
        <begin position="208"/>
        <end position="217"/>
    </location>
</feature>
<proteinExistence type="predicted"/>
<dbReference type="InterPro" id="IPR039537">
    <property type="entry name" value="Retrotran_Ty1/copia-like"/>
</dbReference>
<keyword evidence="4" id="KW-1185">Reference proteome</keyword>
<dbReference type="InterPro" id="IPR036397">
    <property type="entry name" value="RNaseH_sf"/>
</dbReference>
<protein>
    <submittedName>
        <fullName evidence="3">Ribonuclease H-like domain-containing protein</fullName>
    </submittedName>
</protein>
<dbReference type="InterPro" id="IPR012337">
    <property type="entry name" value="RNaseH-like_sf"/>
</dbReference>
<feature type="region of interest" description="Disordered" evidence="1">
    <location>
        <begin position="190"/>
        <end position="217"/>
    </location>
</feature>